<gene>
    <name evidence="1" type="ORF">CCMP2556_LOCUS21202</name>
</gene>
<evidence type="ECO:0000313" key="1">
    <source>
        <dbReference type="EMBL" id="CAK9038902.1"/>
    </source>
</evidence>
<name>A0ABP0LKP3_9DINO</name>
<protein>
    <submittedName>
        <fullName evidence="1">Uncharacterized protein</fullName>
    </submittedName>
</protein>
<accession>A0ABP0LKP3</accession>
<dbReference type="EMBL" id="CAXAMN010012747">
    <property type="protein sequence ID" value="CAK9038902.1"/>
    <property type="molecule type" value="Genomic_DNA"/>
</dbReference>
<organism evidence="1 2">
    <name type="scientific">Durusdinium trenchii</name>
    <dbReference type="NCBI Taxonomy" id="1381693"/>
    <lineage>
        <taxon>Eukaryota</taxon>
        <taxon>Sar</taxon>
        <taxon>Alveolata</taxon>
        <taxon>Dinophyceae</taxon>
        <taxon>Suessiales</taxon>
        <taxon>Symbiodiniaceae</taxon>
        <taxon>Durusdinium</taxon>
    </lineage>
</organism>
<proteinExistence type="predicted"/>
<reference evidence="1 2" key="1">
    <citation type="submission" date="2024-02" db="EMBL/GenBank/DDBJ databases">
        <authorList>
            <person name="Chen Y."/>
            <person name="Shah S."/>
            <person name="Dougan E. K."/>
            <person name="Thang M."/>
            <person name="Chan C."/>
        </authorList>
    </citation>
    <scope>NUCLEOTIDE SEQUENCE [LARGE SCALE GENOMIC DNA]</scope>
</reference>
<dbReference type="Proteomes" id="UP001642484">
    <property type="component" value="Unassembled WGS sequence"/>
</dbReference>
<sequence length="643" mass="71267">MGGEEVLKTRNMLVLANQLMPHLRSRMSPESFEEFRKDVVSNSKRDGDLHSLLMSRPSRFSMSMLVSEQENAKRDQLDAENKKIEETLAQKADVDAAQWSYFCGALKRDHSKMETVQSAPRLECYLRVLSLDKMEHAPGEISKMKQHVAPLACVNLCSFAAQAKVSVDDVHVVGYADFNAPGARQSSKADSLALGVSLCNSMGDGKKNCCLIFTPDLPKESSLRGLWDEEKMIMEALFGLKQLPDWPFIDLYTRDARGEAKSTMRRWGAGRIVVSNEVKTDNVWLDSELAICGRPVGRSESEGGAPCSLLPRSNALLLPEGASAESDIKLADRTRPSPEQTAAQKGQGRLQMILESLFRHTSVRGPVLIVNLTGYVEELAAAEMKEIPGADAVKSVDSMKLEVLVRDGTKIVIHPDQVRMWKSKGEKYEADFLELSNQHTEKYEGMLASVIQQSAAGASSTSAMAEVDDEPPPEVEEGPEPELVSFESLAKLEAADPVAVRVSSEVAGVELLKTVDRSSILPEQTHQEVMTLYKFLTLLERVKRITEYKISYSECARSGQGPADTFNICLKHPHKYKLLNTSERSSSKSFFAKSIDEIERSSVAAKVFRFRFERVTGCVKIQKPYVMVVKGMTLQPNVPIQIG</sequence>
<keyword evidence="2" id="KW-1185">Reference proteome</keyword>
<evidence type="ECO:0000313" key="2">
    <source>
        <dbReference type="Proteomes" id="UP001642484"/>
    </source>
</evidence>
<comment type="caution">
    <text evidence="1">The sequence shown here is derived from an EMBL/GenBank/DDBJ whole genome shotgun (WGS) entry which is preliminary data.</text>
</comment>